<dbReference type="KEGG" id="scu:SCE1572_33955"/>
<evidence type="ECO:0000313" key="2">
    <source>
        <dbReference type="Proteomes" id="UP000014803"/>
    </source>
</evidence>
<proteinExistence type="predicted"/>
<protein>
    <submittedName>
        <fullName evidence="1">Uncharacterized protein</fullName>
    </submittedName>
</protein>
<name>S4Y3L6_SORCE</name>
<dbReference type="STRING" id="1254432.SCE1572_33955"/>
<dbReference type="Proteomes" id="UP000014803">
    <property type="component" value="Chromosome"/>
</dbReference>
<reference evidence="1 2" key="1">
    <citation type="journal article" date="2013" name="Sci. Rep.">
        <title>Extraordinary expansion of a Sorangium cellulosum genome from an alkaline milieu.</title>
        <authorList>
            <person name="Han K."/>
            <person name="Li Z.F."/>
            <person name="Peng R."/>
            <person name="Zhu L.P."/>
            <person name="Zhou T."/>
            <person name="Wang L.G."/>
            <person name="Li S.G."/>
            <person name="Zhang X.B."/>
            <person name="Hu W."/>
            <person name="Wu Z.H."/>
            <person name="Qin N."/>
            <person name="Li Y.Z."/>
        </authorList>
    </citation>
    <scope>NUCLEOTIDE SEQUENCE [LARGE SCALE GENOMIC DNA]</scope>
    <source>
        <strain evidence="1 2">So0157-2</strain>
    </source>
</reference>
<dbReference type="PATRIC" id="fig|1254432.3.peg.7699"/>
<organism evidence="1 2">
    <name type="scientific">Sorangium cellulosum So0157-2</name>
    <dbReference type="NCBI Taxonomy" id="1254432"/>
    <lineage>
        <taxon>Bacteria</taxon>
        <taxon>Pseudomonadati</taxon>
        <taxon>Myxococcota</taxon>
        <taxon>Polyangia</taxon>
        <taxon>Polyangiales</taxon>
        <taxon>Polyangiaceae</taxon>
        <taxon>Sorangium</taxon>
    </lineage>
</organism>
<gene>
    <name evidence="1" type="ORF">SCE1572_33955</name>
</gene>
<dbReference type="EMBL" id="CP003969">
    <property type="protein sequence ID" value="AGP39051.1"/>
    <property type="molecule type" value="Genomic_DNA"/>
</dbReference>
<evidence type="ECO:0000313" key="1">
    <source>
        <dbReference type="EMBL" id="AGP39051.1"/>
    </source>
</evidence>
<dbReference type="HOGENOM" id="CLU_2289825_0_0_7"/>
<dbReference type="AlphaFoldDB" id="S4Y3L6"/>
<accession>S4Y3L6</accession>
<sequence>MIEIREARFVLGTELAVERRERGQPAIDVAEQRAEVEISGGVESAFVREPCRGLEGEVKPTVSWLAGDDVEGAMGIGELPGVFNVDFAPTKPLRGVRKLAA</sequence>